<dbReference type="GO" id="GO:0019898">
    <property type="term" value="C:extrinsic component of membrane"/>
    <property type="evidence" value="ECO:0007669"/>
    <property type="project" value="TreeGrafter"/>
</dbReference>
<evidence type="ECO:0000313" key="5">
    <source>
        <dbReference type="EMBL" id="CAF3648924.1"/>
    </source>
</evidence>
<keyword evidence="1" id="KW-0344">Guanine-nucleotide releasing factor</keyword>
<feature type="compositionally biased region" description="Polar residues" evidence="2">
    <location>
        <begin position="314"/>
        <end position="324"/>
    </location>
</feature>
<dbReference type="InterPro" id="IPR055251">
    <property type="entry name" value="SOS1_NGEF_PH"/>
</dbReference>
<feature type="domain" description="DH" evidence="4">
    <location>
        <begin position="868"/>
        <end position="1044"/>
    </location>
</feature>
<dbReference type="Pfam" id="PF22697">
    <property type="entry name" value="SOS1_NGEF_PH"/>
    <property type="match status" value="1"/>
</dbReference>
<dbReference type="Gene3D" id="1.20.900.10">
    <property type="entry name" value="Dbl homology (DH) domain"/>
    <property type="match status" value="1"/>
</dbReference>
<gene>
    <name evidence="5" type="ORF">OTI717_LOCUS9256</name>
</gene>
<evidence type="ECO:0000259" key="4">
    <source>
        <dbReference type="PROSITE" id="PS50010"/>
    </source>
</evidence>
<feature type="region of interest" description="Disordered" evidence="2">
    <location>
        <begin position="293"/>
        <end position="324"/>
    </location>
</feature>
<feature type="region of interest" description="Disordered" evidence="2">
    <location>
        <begin position="1290"/>
        <end position="1314"/>
    </location>
</feature>
<feature type="compositionally biased region" description="Low complexity" evidence="2">
    <location>
        <begin position="1299"/>
        <end position="1312"/>
    </location>
</feature>
<feature type="region of interest" description="Disordered" evidence="2">
    <location>
        <begin position="86"/>
        <end position="161"/>
    </location>
</feature>
<feature type="compositionally biased region" description="Basic residues" evidence="2">
    <location>
        <begin position="569"/>
        <end position="584"/>
    </location>
</feature>
<evidence type="ECO:0000256" key="1">
    <source>
        <dbReference type="ARBA" id="ARBA00022658"/>
    </source>
</evidence>
<dbReference type="PROSITE" id="PS50010">
    <property type="entry name" value="DH_2"/>
    <property type="match status" value="1"/>
</dbReference>
<feature type="region of interest" description="Disordered" evidence="2">
    <location>
        <begin position="358"/>
        <end position="378"/>
    </location>
</feature>
<comment type="caution">
    <text evidence="5">The sequence shown here is derived from an EMBL/GenBank/DDBJ whole genome shotgun (WGS) entry which is preliminary data.</text>
</comment>
<feature type="compositionally biased region" description="Low complexity" evidence="2">
    <location>
        <begin position="94"/>
        <end position="107"/>
    </location>
</feature>
<feature type="region of interest" description="Disordered" evidence="2">
    <location>
        <begin position="1241"/>
        <end position="1264"/>
    </location>
</feature>
<protein>
    <submittedName>
        <fullName evidence="5">Uncharacterized protein</fullName>
    </submittedName>
</protein>
<dbReference type="CDD" id="cd00160">
    <property type="entry name" value="RhoGEF"/>
    <property type="match status" value="1"/>
</dbReference>
<dbReference type="SUPFAM" id="SSF50729">
    <property type="entry name" value="PH domain-like"/>
    <property type="match status" value="1"/>
</dbReference>
<evidence type="ECO:0000313" key="6">
    <source>
        <dbReference type="Proteomes" id="UP000663823"/>
    </source>
</evidence>
<reference evidence="5" key="1">
    <citation type="submission" date="2021-02" db="EMBL/GenBank/DDBJ databases">
        <authorList>
            <person name="Nowell W R."/>
        </authorList>
    </citation>
    <scope>NUCLEOTIDE SEQUENCE</scope>
</reference>
<feature type="compositionally biased region" description="Low complexity" evidence="2">
    <location>
        <begin position="364"/>
        <end position="374"/>
    </location>
</feature>
<dbReference type="Proteomes" id="UP000663823">
    <property type="component" value="Unassembled WGS sequence"/>
</dbReference>
<dbReference type="SUPFAM" id="SSF50044">
    <property type="entry name" value="SH3-domain"/>
    <property type="match status" value="1"/>
</dbReference>
<name>A0A818QYI9_9BILA</name>
<dbReference type="InterPro" id="IPR036028">
    <property type="entry name" value="SH3-like_dom_sf"/>
</dbReference>
<dbReference type="InterPro" id="IPR035899">
    <property type="entry name" value="DBL_dom_sf"/>
</dbReference>
<proteinExistence type="predicted"/>
<dbReference type="PANTHER" id="PTHR22826">
    <property type="entry name" value="RHO GUANINE EXCHANGE FACTOR-RELATED"/>
    <property type="match status" value="1"/>
</dbReference>
<feature type="region of interest" description="Disordered" evidence="2">
    <location>
        <begin position="523"/>
        <end position="635"/>
    </location>
</feature>
<dbReference type="SMART" id="SM00325">
    <property type="entry name" value="RhoGEF"/>
    <property type="match status" value="1"/>
</dbReference>
<dbReference type="InterPro" id="IPR000219">
    <property type="entry name" value="DH_dom"/>
</dbReference>
<sequence>MSGEKKRYRWRRRPVLVEESLIINSTLTTITTRDKEEKHTENIQRKWYNNNNNNDDEDIQLKTLSSNETISEKIDRILKKINAWTNDSSIPTRNNNNNNNNNNNTNNSTQQKMPFNKTKNSSSSSSSNHENIQRRTNNKKTNSTASSDTFRQRCSSSTYEDSPMIKLEKLTNPRPYSMTFIQEPLSISPSYNKNPIYEKPSLTKRIFHRENSCDPNQRRSICSQNTNLTSLSSTYGSDFFYPFTSDQEQHDYDNLRFIQNSSHQQYDPFPTVLVDCQRCSRSVDRSLLRDISCQVPSDEESSEDIQLENRKTTRSSPLYMSPRSSPLLCHPPMADSLLAPYHFRRKHSLSSYVDIHNRSKSVPSSSSTTSSTSSQKIHLLPRFSPLPTTSDLNSIPSTTTLLRSIKTSINAMKKRLKEIRRLSEDSNVTTVLDDYTARSSQELTVNKGQHVRVVQKQLPNAPDWCLIRLLNEQHHQQQNQSTSSSLATSSTTITSGSGDLSLTPFTKYIEGLVPAAILKSTRPSSSNIQLPGPPPPLSNLLTSSKSDQDGISNDIDESQQRNSSSTFHFGKRKSSLRRILRNPVRRLSLKDTSTSKDVKTPDAQDLIPTSTSITSTSSGNGISVNKRQPLSSNSTASRKVKAFTFINTDDMTSYPDNSNSVNKSIGNGDVNDIYKMTESSSSPSTVKTIISQKNNLENDIIETPSSFDIQFQHTSSTDTNIDSLPAVIVRKLVNTLALESSRSHSGDLSSRLRKTRAPPLTSISPIEDDSVIARLVQHVAPINIVSGLTASDFQIPTALSVTTPTTDDTSTISLPSSSTITVIPNDSPSEQTDEISLNDADQTTLSSLTTTTTADEPVVDARTKYGAKRRHNIMELIETEKEYVKDLALIVEGYMNVIENDKDIKKPTGLIGRERVVFGNVQRIYEFHRDTFLPQLEQCIENPNTLGRLFTTNRFSPYVRYCENKPRSEYLVSEYHDYFEEIRKKLGQKLLVSDLLIKPVQRIMRYQLLLKEILKSTERMGDESRAIRSALQVMIEVPQQANDMMNVGRIKDLPTNVHQLGELKLQDMLSVSDPISSKDSKDIEKKFKERRVFLFQQSMIFCDEIPAKDKYSSPNYTYKYELKINKLQHKEFKRNKELFQFTLVEVDAGNTRRVMCQCKDDEQYELWVTNVNKVLQRQMDLIIALTNPTAALQKELLTWEIPEWRQASRRCFTTGHADVIVSPQQDSSMLLFTPSSRNQIRKSISHKTDKSSTSSNSNKTTETRNKRSSLSFYLFDSIFSHSVTKPLTTNTKYEQSPKRSLSSSSTRSSLTSNIQLPEQTSCSYNYNVKKEDEYVQLLNTNKDNH</sequence>
<dbReference type="SMART" id="SM00233">
    <property type="entry name" value="PH"/>
    <property type="match status" value="1"/>
</dbReference>
<dbReference type="GO" id="GO:0007411">
    <property type="term" value="P:axon guidance"/>
    <property type="evidence" value="ECO:0007669"/>
    <property type="project" value="TreeGrafter"/>
</dbReference>
<feature type="compositionally biased region" description="Basic and acidic residues" evidence="2">
    <location>
        <begin position="593"/>
        <end position="602"/>
    </location>
</feature>
<dbReference type="GO" id="GO:0005737">
    <property type="term" value="C:cytoplasm"/>
    <property type="evidence" value="ECO:0007669"/>
    <property type="project" value="TreeGrafter"/>
</dbReference>
<dbReference type="InterPro" id="IPR051336">
    <property type="entry name" value="RhoGEF_Guanine_NuclExch_SF"/>
</dbReference>
<dbReference type="Gene3D" id="2.30.29.30">
    <property type="entry name" value="Pleckstrin-homology domain (PH domain)/Phosphotyrosine-binding domain (PTB)"/>
    <property type="match status" value="1"/>
</dbReference>
<dbReference type="GO" id="GO:0005085">
    <property type="term" value="F:guanyl-nucleotide exchange factor activity"/>
    <property type="evidence" value="ECO:0007669"/>
    <property type="project" value="UniProtKB-KW"/>
</dbReference>
<accession>A0A818QYI9</accession>
<dbReference type="Gene3D" id="2.30.30.40">
    <property type="entry name" value="SH3 Domains"/>
    <property type="match status" value="1"/>
</dbReference>
<feature type="compositionally biased region" description="Polar residues" evidence="2">
    <location>
        <begin position="139"/>
        <end position="160"/>
    </location>
</feature>
<evidence type="ECO:0000256" key="2">
    <source>
        <dbReference type="SAM" id="MobiDB-lite"/>
    </source>
</evidence>
<feature type="region of interest" description="Disordered" evidence="2">
    <location>
        <begin position="33"/>
        <end position="56"/>
    </location>
</feature>
<dbReference type="PANTHER" id="PTHR22826:SF106">
    <property type="entry name" value="TRIO, ISOFORM A"/>
    <property type="match status" value="1"/>
</dbReference>
<feature type="compositionally biased region" description="Acidic residues" evidence="2">
    <location>
        <begin position="297"/>
        <end position="306"/>
    </location>
</feature>
<feature type="compositionally biased region" description="Polar residues" evidence="2">
    <location>
        <begin position="108"/>
        <end position="120"/>
    </location>
</feature>
<feature type="compositionally biased region" description="Polar residues" evidence="2">
    <location>
        <begin position="625"/>
        <end position="635"/>
    </location>
</feature>
<dbReference type="InterPro" id="IPR011993">
    <property type="entry name" value="PH-like_dom_sf"/>
</dbReference>
<feature type="domain" description="PH" evidence="3">
    <location>
        <begin position="1056"/>
        <end position="1176"/>
    </location>
</feature>
<feature type="compositionally biased region" description="Low complexity" evidence="2">
    <location>
        <begin position="1251"/>
        <end position="1260"/>
    </location>
</feature>
<feature type="compositionally biased region" description="Basic and acidic residues" evidence="2">
    <location>
        <begin position="33"/>
        <end position="44"/>
    </location>
</feature>
<dbReference type="InterPro" id="IPR001849">
    <property type="entry name" value="PH_domain"/>
</dbReference>
<dbReference type="Pfam" id="PF00621">
    <property type="entry name" value="RhoGEF"/>
    <property type="match status" value="1"/>
</dbReference>
<dbReference type="EMBL" id="CAJOAX010000778">
    <property type="protein sequence ID" value="CAF3648924.1"/>
    <property type="molecule type" value="Genomic_DNA"/>
</dbReference>
<dbReference type="PROSITE" id="PS50003">
    <property type="entry name" value="PH_DOMAIN"/>
    <property type="match status" value="1"/>
</dbReference>
<organism evidence="5 6">
    <name type="scientific">Rotaria sordida</name>
    <dbReference type="NCBI Taxonomy" id="392033"/>
    <lineage>
        <taxon>Eukaryota</taxon>
        <taxon>Metazoa</taxon>
        <taxon>Spiralia</taxon>
        <taxon>Gnathifera</taxon>
        <taxon>Rotifera</taxon>
        <taxon>Eurotatoria</taxon>
        <taxon>Bdelloidea</taxon>
        <taxon>Philodinida</taxon>
        <taxon>Philodinidae</taxon>
        <taxon>Rotaria</taxon>
    </lineage>
</organism>
<feature type="compositionally biased region" description="Low complexity" evidence="2">
    <location>
        <begin position="609"/>
        <end position="623"/>
    </location>
</feature>
<evidence type="ECO:0000259" key="3">
    <source>
        <dbReference type="PROSITE" id="PS50003"/>
    </source>
</evidence>
<dbReference type="SUPFAM" id="SSF48065">
    <property type="entry name" value="DBL homology domain (DH-domain)"/>
    <property type="match status" value="1"/>
</dbReference>